<dbReference type="Proteomes" id="UP001285354">
    <property type="component" value="Unassembled WGS sequence"/>
</dbReference>
<gene>
    <name evidence="3" type="ORF">QTJ16_003003</name>
</gene>
<feature type="compositionally biased region" description="Low complexity" evidence="1">
    <location>
        <begin position="1725"/>
        <end position="1738"/>
    </location>
</feature>
<dbReference type="Pfam" id="PF00621">
    <property type="entry name" value="RhoGEF"/>
    <property type="match status" value="1"/>
</dbReference>
<feature type="compositionally biased region" description="Polar residues" evidence="1">
    <location>
        <begin position="60"/>
        <end position="71"/>
    </location>
</feature>
<evidence type="ECO:0000256" key="1">
    <source>
        <dbReference type="SAM" id="MobiDB-lite"/>
    </source>
</evidence>
<feature type="compositionally biased region" description="Low complexity" evidence="1">
    <location>
        <begin position="502"/>
        <end position="525"/>
    </location>
</feature>
<feature type="region of interest" description="Disordered" evidence="1">
    <location>
        <begin position="1211"/>
        <end position="1235"/>
    </location>
</feature>
<feature type="region of interest" description="Disordered" evidence="1">
    <location>
        <begin position="1701"/>
        <end position="1811"/>
    </location>
</feature>
<feature type="domain" description="DH" evidence="2">
    <location>
        <begin position="1138"/>
        <end position="1358"/>
    </location>
</feature>
<feature type="compositionally biased region" description="Polar residues" evidence="1">
    <location>
        <begin position="690"/>
        <end position="705"/>
    </location>
</feature>
<dbReference type="InterPro" id="IPR027267">
    <property type="entry name" value="AH/BAR_dom_sf"/>
</dbReference>
<dbReference type="PANTHER" id="PTHR22834:SF20">
    <property type="entry name" value="SH3 DOMAIN-CONTAINING PROTEIN"/>
    <property type="match status" value="1"/>
</dbReference>
<feature type="region of interest" description="Disordered" evidence="1">
    <location>
        <begin position="941"/>
        <end position="992"/>
    </location>
</feature>
<dbReference type="GO" id="GO:0005737">
    <property type="term" value="C:cytoplasm"/>
    <property type="evidence" value="ECO:0007669"/>
    <property type="project" value="TreeGrafter"/>
</dbReference>
<dbReference type="Gene3D" id="1.20.900.10">
    <property type="entry name" value="Dbl homology (DH) domain"/>
    <property type="match status" value="1"/>
</dbReference>
<proteinExistence type="predicted"/>
<feature type="compositionally biased region" description="Polar residues" evidence="1">
    <location>
        <begin position="1110"/>
        <end position="1120"/>
    </location>
</feature>
<reference evidence="3" key="1">
    <citation type="submission" date="2023-06" db="EMBL/GenBank/DDBJ databases">
        <title>Draft genome of Marssonina rosae.</title>
        <authorList>
            <person name="Cheng Q."/>
        </authorList>
    </citation>
    <scope>NUCLEOTIDE SEQUENCE</scope>
    <source>
        <strain evidence="3">R4</strain>
    </source>
</reference>
<dbReference type="SUPFAM" id="SSF48065">
    <property type="entry name" value="DBL homology domain (DH-domain)"/>
    <property type="match status" value="1"/>
</dbReference>
<feature type="compositionally biased region" description="Polar residues" evidence="1">
    <location>
        <begin position="1055"/>
        <end position="1078"/>
    </location>
</feature>
<feature type="compositionally biased region" description="Polar residues" evidence="1">
    <location>
        <begin position="251"/>
        <end position="278"/>
    </location>
</feature>
<feature type="compositionally biased region" description="Basic and acidic residues" evidence="1">
    <location>
        <begin position="1799"/>
        <end position="1811"/>
    </location>
</feature>
<keyword evidence="4" id="KW-1185">Reference proteome</keyword>
<dbReference type="GO" id="GO:0005085">
    <property type="term" value="F:guanyl-nucleotide exchange factor activity"/>
    <property type="evidence" value="ECO:0007669"/>
    <property type="project" value="InterPro"/>
</dbReference>
<feature type="region of interest" description="Disordered" evidence="1">
    <location>
        <begin position="1026"/>
        <end position="1126"/>
    </location>
</feature>
<dbReference type="SMART" id="SM00325">
    <property type="entry name" value="RhoGEF"/>
    <property type="match status" value="1"/>
</dbReference>
<dbReference type="PROSITE" id="PS00741">
    <property type="entry name" value="DH_1"/>
    <property type="match status" value="1"/>
</dbReference>
<protein>
    <recommendedName>
        <fullName evidence="2">DH domain-containing protein</fullName>
    </recommendedName>
</protein>
<feature type="compositionally biased region" description="Polar residues" evidence="1">
    <location>
        <begin position="1631"/>
        <end position="1641"/>
    </location>
</feature>
<evidence type="ECO:0000259" key="2">
    <source>
        <dbReference type="PROSITE" id="PS50010"/>
    </source>
</evidence>
<feature type="compositionally biased region" description="Low complexity" evidence="1">
    <location>
        <begin position="279"/>
        <end position="294"/>
    </location>
</feature>
<dbReference type="InterPro" id="IPR051492">
    <property type="entry name" value="Dynamin-Rho_GEF"/>
</dbReference>
<dbReference type="GO" id="GO:0031991">
    <property type="term" value="P:regulation of actomyosin contractile ring contraction"/>
    <property type="evidence" value="ECO:0007669"/>
    <property type="project" value="TreeGrafter"/>
</dbReference>
<feature type="region of interest" description="Disordered" evidence="1">
    <location>
        <begin position="819"/>
        <end position="854"/>
    </location>
</feature>
<dbReference type="FunFam" id="1.20.900.10:FF:000053">
    <property type="entry name" value="Rho guanyl nucleotide exchange factor, putative"/>
    <property type="match status" value="1"/>
</dbReference>
<dbReference type="EMBL" id="JAUBYV010000003">
    <property type="protein sequence ID" value="KAK2628357.1"/>
    <property type="molecule type" value="Genomic_DNA"/>
</dbReference>
<feature type="compositionally biased region" description="Polar residues" evidence="1">
    <location>
        <begin position="1652"/>
        <end position="1670"/>
    </location>
</feature>
<feature type="compositionally biased region" description="Polar residues" evidence="1">
    <location>
        <begin position="422"/>
        <end position="449"/>
    </location>
</feature>
<feature type="compositionally biased region" description="Basic and acidic residues" evidence="1">
    <location>
        <begin position="571"/>
        <end position="580"/>
    </location>
</feature>
<feature type="region of interest" description="Disordered" evidence="1">
    <location>
        <begin position="665"/>
        <end position="728"/>
    </location>
</feature>
<feature type="compositionally biased region" description="Polar residues" evidence="1">
    <location>
        <begin position="398"/>
        <end position="413"/>
    </location>
</feature>
<feature type="compositionally biased region" description="Basic and acidic residues" evidence="1">
    <location>
        <begin position="553"/>
        <end position="562"/>
    </location>
</feature>
<feature type="region of interest" description="Disordered" evidence="1">
    <location>
        <begin position="612"/>
        <end position="648"/>
    </location>
</feature>
<evidence type="ECO:0000313" key="4">
    <source>
        <dbReference type="Proteomes" id="UP001285354"/>
    </source>
</evidence>
<dbReference type="InterPro" id="IPR035899">
    <property type="entry name" value="DBL_dom_sf"/>
</dbReference>
<feature type="compositionally biased region" description="Polar residues" evidence="1">
    <location>
        <begin position="1091"/>
        <end position="1103"/>
    </location>
</feature>
<feature type="region of interest" description="Disordered" evidence="1">
    <location>
        <begin position="1"/>
        <end position="152"/>
    </location>
</feature>
<feature type="region of interest" description="Disordered" evidence="1">
    <location>
        <begin position="891"/>
        <end position="929"/>
    </location>
</feature>
<dbReference type="SUPFAM" id="SSF103657">
    <property type="entry name" value="BAR/IMD domain-like"/>
    <property type="match status" value="1"/>
</dbReference>
<sequence length="1887" mass="206265">MQTGINADQNFYPKPRRLSSEPEHHQHHPRIYDPPALPDLQARSPPLPPNLPSLTTQNLQAVTANACAQSGLNGGDPDEFYRDFRGLPTNGHNPSPPAMEAPMSDSRPPQSSLKPPGNGIMSKHPSVSQARTALKPSYRSASNPLDDRVLGNAKSTTVLNGLSSTGKPSVKDLLKRFDQNNDQAGPAAVRKAAPRIIPRDVNGPGYLKERGYQARATAPNVAVRPPGTATREPGRSKSPLKMQRARFAPDEQQSTTGQSSPARKPQTLATTTIPQASKSVTNLSPTSPNSSVPPTRKPLFGEVLPTNLGTPNIAYGISRATPRRTSDSSLHPTLSSHRRGRSELDVSPSSPTAWYLGVTPTLEDVNTHKPRSSPGHNRSHSDFRDMKVNTLNGVKPSFQISKPQPTSAVQPPQSRLPMPSATPLSHSADLSSLPTPRANSPFATMTLSNGKARKPEQRPWSPEGRSITPSNRERTPLSSPRGKVRNLDRPVTNNASLKAYISAPLPKKSPPLRSSRPRLPVSSASNENTRPKSDGTPASPQPVGSGMRIIRRNHADTNEAKTRAGSGVPMTKEDFSARRDDIQRAYTKSIHETEQKRIRADNLRRLHERQAARSSITLQASQATAKDVDTPIQTPPEEPRRETRSPPLHINTSLQRLELVQQNLPEGQDSPTLGMPGTFLVDDDEAPPSAISNATGTTEIENEPQTEAARSCRMPSQPSASAGRADYPDDHLSLEQAFIRMQNSAAEAEQENIQMMLDAIPVEEPQPEATPTYEVFARSTSPPGTPHEAELPVSTSGVTVASRQGVCPGYSSAATALADSGEGMSDGPGEPQVMPEESKVSGLCPETPEISHPDEPVEVPRIQLQNLHAALAPSDNGQDCLNTPITDLCSESSDGVGQTSSAEQEGCEQTCRIRDSQGSPQIFHSGHPSWRTDYSVGTAHEFSATDDSPYPAIFEPEQKPVPPPKDTSPAVPPKPDGYNPHPSPHLAGKAHLHSDPARNQLLPVSSGAGLGLGLTETSAASDINLTAPLRPDYSPPPPPEAEDLSAAFRRPTPPSNQNNRRSLSCAYQSSLSGNQNLDSGRASDDLDSPRASISTLRSSTQVSFDDANNDSKANLQSDLTMTDEEKAAAEATRKRLFKRMMSIKELIDTEAIYIKDMNVVEEIYKGTAEACPKLDPSDIKSIFRNTNEIVEFSTMFLDELKLAASSIYSPRKRSRSKANGSPPSTERYSLATTLNDETDDQKDRKTFIGMNFGKHLQPMQAIYTEYLKNSELANARLTALQADSAVKVWLSECNSVAKDLTGAWDLDALLVKPVQRITRYQLFMTQIRESTPLDHPDYPALVSAGQELGSLLQNIDDLKKRIHMVGKIVGRKRKESDVRTGIAKAFGRRVDKHAANPNRPPDDEAYVKCHEKFGDDYLRLQVILRDAEYQTREATNYVNNNLRLFSSMELFMRLGATSYPEIESKWVHFNMSMRDVGTVGLEDHVAAVRKQVIEPVEKIISLYGPPSLAIKKRNKRRLDYEKSLCLKSSGKKIDERLAELVAQYEALNETLKIELPRLSSLTNTIGQICSTRLLYVQSEWWGIWQAKLAQNLEEGQKAATIEDIAEMFHRDFKYSEAKIQEFGIINGSFGTGMSTRPSPSAQDDEYRKGRPSNLSSRSRGISFNSDISPSLPTPDFAKRHSGQFTFSPLLANAPGLPLSVHQPHSFSNSHSTAGSGSPSLTPDTASSSRYHASASRPSTSRSQTSDTAGIRQSNDYNSPYRRESGSTYNSNYIDGPSPSSRPFSGMFHSAMPLADGPEDSQRSSRASSRDRNVSGGYNILYLAASLFEFNISVTKSEAGYPYLTYSAGEIFDVIGEKGELWLAKNQDDPDNQVGWIWSKHFARLAAD</sequence>
<evidence type="ECO:0000313" key="3">
    <source>
        <dbReference type="EMBL" id="KAK2628357.1"/>
    </source>
</evidence>
<dbReference type="CDD" id="cd07589">
    <property type="entry name" value="BAR_DNMBP"/>
    <property type="match status" value="1"/>
</dbReference>
<dbReference type="GO" id="GO:0032955">
    <property type="term" value="P:regulation of division septum assembly"/>
    <property type="evidence" value="ECO:0007669"/>
    <property type="project" value="TreeGrafter"/>
</dbReference>
<feature type="compositionally biased region" description="Polar residues" evidence="1">
    <location>
        <begin position="1702"/>
        <end position="1724"/>
    </location>
</feature>
<dbReference type="InterPro" id="IPR001331">
    <property type="entry name" value="GDS_CDC24_CS"/>
</dbReference>
<feature type="region of interest" description="Disordered" evidence="1">
    <location>
        <begin position="178"/>
        <end position="580"/>
    </location>
</feature>
<feature type="compositionally biased region" description="Pro residues" evidence="1">
    <location>
        <begin position="959"/>
        <end position="975"/>
    </location>
</feature>
<dbReference type="GO" id="GO:0035556">
    <property type="term" value="P:intracellular signal transduction"/>
    <property type="evidence" value="ECO:0007669"/>
    <property type="project" value="InterPro"/>
</dbReference>
<dbReference type="CDD" id="cd00160">
    <property type="entry name" value="RhoGEF"/>
    <property type="match status" value="1"/>
</dbReference>
<dbReference type="Gene3D" id="1.20.1270.60">
    <property type="entry name" value="Arfaptin homology (AH) domain/BAR domain"/>
    <property type="match status" value="1"/>
</dbReference>
<dbReference type="PANTHER" id="PTHR22834">
    <property type="entry name" value="NUCLEAR FUSION PROTEIN FUS2"/>
    <property type="match status" value="1"/>
</dbReference>
<feature type="region of interest" description="Disordered" evidence="1">
    <location>
        <begin position="1630"/>
        <end position="1679"/>
    </location>
</feature>
<feature type="compositionally biased region" description="Polar residues" evidence="1">
    <location>
        <begin position="1739"/>
        <end position="1757"/>
    </location>
</feature>
<organism evidence="3 4">
    <name type="scientific">Diplocarpon rosae</name>
    <dbReference type="NCBI Taxonomy" id="946125"/>
    <lineage>
        <taxon>Eukaryota</taxon>
        <taxon>Fungi</taxon>
        <taxon>Dikarya</taxon>
        <taxon>Ascomycota</taxon>
        <taxon>Pezizomycotina</taxon>
        <taxon>Leotiomycetes</taxon>
        <taxon>Helotiales</taxon>
        <taxon>Drepanopezizaceae</taxon>
        <taxon>Diplocarpon</taxon>
    </lineage>
</organism>
<feature type="compositionally biased region" description="Polar residues" evidence="1">
    <location>
        <begin position="1217"/>
        <end position="1235"/>
    </location>
</feature>
<accession>A0AAD9T461</accession>
<feature type="compositionally biased region" description="Polar residues" evidence="1">
    <location>
        <begin position="612"/>
        <end position="624"/>
    </location>
</feature>
<dbReference type="PROSITE" id="PS50010">
    <property type="entry name" value="DH_2"/>
    <property type="match status" value="1"/>
</dbReference>
<dbReference type="InterPro" id="IPR000219">
    <property type="entry name" value="DH_dom"/>
</dbReference>
<comment type="caution">
    <text evidence="3">The sequence shown here is derived from an EMBL/GenBank/DDBJ whole genome shotgun (WGS) entry which is preliminary data.</text>
</comment>
<name>A0AAD9T461_9HELO</name>
<feature type="compositionally biased region" description="Polar residues" evidence="1">
    <location>
        <begin position="891"/>
        <end position="903"/>
    </location>
</feature>
<feature type="compositionally biased region" description="Polar residues" evidence="1">
    <location>
        <begin position="1765"/>
        <end position="1782"/>
    </location>
</feature>